<keyword evidence="3" id="KW-1185">Reference proteome</keyword>
<comment type="caution">
    <text evidence="2">The sequence shown here is derived from an EMBL/GenBank/DDBJ whole genome shotgun (WGS) entry which is preliminary data.</text>
</comment>
<gene>
    <name evidence="2" type="ORF">Mgra_00005548</name>
</gene>
<dbReference type="AlphaFoldDB" id="A0A8S9ZNL3"/>
<accession>A0A8S9ZNL3</accession>
<protein>
    <submittedName>
        <fullName evidence="2">Uncharacterized protein</fullName>
    </submittedName>
</protein>
<feature type="transmembrane region" description="Helical" evidence="1">
    <location>
        <begin position="106"/>
        <end position="123"/>
    </location>
</feature>
<proteinExistence type="predicted"/>
<keyword evidence="1" id="KW-1133">Transmembrane helix</keyword>
<evidence type="ECO:0000313" key="2">
    <source>
        <dbReference type="EMBL" id="KAF7635107.1"/>
    </source>
</evidence>
<evidence type="ECO:0000313" key="3">
    <source>
        <dbReference type="Proteomes" id="UP000605970"/>
    </source>
</evidence>
<reference evidence="2" key="1">
    <citation type="journal article" date="2020" name="Ecol. Evol.">
        <title>Genome structure and content of the rice root-knot nematode (Meloidogyne graminicola).</title>
        <authorList>
            <person name="Phan N.T."/>
            <person name="Danchin E.G.J."/>
            <person name="Klopp C."/>
            <person name="Perfus-Barbeoch L."/>
            <person name="Kozlowski D.K."/>
            <person name="Koutsovoulos G.D."/>
            <person name="Lopez-Roques C."/>
            <person name="Bouchez O."/>
            <person name="Zahm M."/>
            <person name="Besnard G."/>
            <person name="Bellafiore S."/>
        </authorList>
    </citation>
    <scope>NUCLEOTIDE SEQUENCE</scope>
    <source>
        <strain evidence="2">VN-18</strain>
    </source>
</reference>
<dbReference type="Proteomes" id="UP000605970">
    <property type="component" value="Unassembled WGS sequence"/>
</dbReference>
<keyword evidence="1" id="KW-0472">Membrane</keyword>
<name>A0A8S9ZNL3_9BILA</name>
<sequence length="190" mass="22056">MPPMVKHEGYIQIEFHTPKDQFVIEDMFIINGRSINSNLLTTNNSEKLAECYGGKLKWTISTYPNILYSDDLGFIYLFKNFFIGLKDLILDTYAIAQRIGLTRPPIIALGIVLSPILILLYLLMMTAMIFLAIILYPFIFMISVFISWLMVDIMVCRKVVYLNILFDKPLTKLENKLFLKLNIKCEKLKK</sequence>
<feature type="transmembrane region" description="Helical" evidence="1">
    <location>
        <begin position="129"/>
        <end position="151"/>
    </location>
</feature>
<organism evidence="2 3">
    <name type="scientific">Meloidogyne graminicola</name>
    <dbReference type="NCBI Taxonomy" id="189291"/>
    <lineage>
        <taxon>Eukaryota</taxon>
        <taxon>Metazoa</taxon>
        <taxon>Ecdysozoa</taxon>
        <taxon>Nematoda</taxon>
        <taxon>Chromadorea</taxon>
        <taxon>Rhabditida</taxon>
        <taxon>Tylenchina</taxon>
        <taxon>Tylenchomorpha</taxon>
        <taxon>Tylenchoidea</taxon>
        <taxon>Meloidogynidae</taxon>
        <taxon>Meloidogyninae</taxon>
        <taxon>Meloidogyne</taxon>
    </lineage>
</organism>
<dbReference type="EMBL" id="JABEBT010000047">
    <property type="protein sequence ID" value="KAF7635107.1"/>
    <property type="molecule type" value="Genomic_DNA"/>
</dbReference>
<evidence type="ECO:0000256" key="1">
    <source>
        <dbReference type="SAM" id="Phobius"/>
    </source>
</evidence>
<keyword evidence="1" id="KW-0812">Transmembrane</keyword>